<feature type="region of interest" description="Disordered" evidence="1">
    <location>
        <begin position="62"/>
        <end position="165"/>
    </location>
</feature>
<gene>
    <name evidence="2" type="ORF">NLJ89_g9730</name>
</gene>
<feature type="compositionally biased region" description="Low complexity" evidence="1">
    <location>
        <begin position="90"/>
        <end position="101"/>
    </location>
</feature>
<comment type="caution">
    <text evidence="2">The sequence shown here is derived from an EMBL/GenBank/DDBJ whole genome shotgun (WGS) entry which is preliminary data.</text>
</comment>
<dbReference type="AlphaFoldDB" id="A0A9W8MQY0"/>
<name>A0A9W8MQY0_9AGAR</name>
<reference evidence="2" key="1">
    <citation type="submission" date="2022-07" db="EMBL/GenBank/DDBJ databases">
        <title>Genome Sequence of Agrocybe chaxingu.</title>
        <authorList>
            <person name="Buettner E."/>
        </authorList>
    </citation>
    <scope>NUCLEOTIDE SEQUENCE</scope>
    <source>
        <strain evidence="2">MP-N11</strain>
    </source>
</reference>
<dbReference type="PANTHER" id="PTHR46579:SF1">
    <property type="entry name" value="F5_8 TYPE C DOMAIN-CONTAINING PROTEIN"/>
    <property type="match status" value="1"/>
</dbReference>
<protein>
    <submittedName>
        <fullName evidence="2">Uncharacterized protein</fullName>
    </submittedName>
</protein>
<dbReference type="Proteomes" id="UP001148786">
    <property type="component" value="Unassembled WGS sequence"/>
</dbReference>
<sequence>MPAKLGRLPSLIGEPAGGSLTADQWLVFATVVAPLAIPQIWEEFLPVHLPVTATAADRANRLAETQAARRQAAKEAAQAKRQTGRPPPETTSTRPQRTPPTHVKHAMDIDPDSDNGVDEGALEGDEEEYGMNTQHAGTRKRRRNKANEITPEDEARDEATPINLRPEDPGNFLKLCMAIQLLVQRRITEEDLKQADSLLRGYCAELVKLYGDAVIRPNHHYAIHTPDSVRDYGPLHKFWTFLFERLNKVLKSYKTNNHGRGEIETSFFREFHRTVQETRLVAQAATSPDENLRRIAGALYKASADDRGTVQALAQELDEAQETGGIQFQLSARSQTMGMPDDLYYQVLKHFTLRLEPGAIRSYISTTNVASSQPLNNIAVFFDHVVIDQNRYGASRRMAGSADCFIAVSVSNGTAERLWVGELLDIFALEQAVLGGLHRFGHVRWLVPAQEASQGTIWQTFEPTGVRLWQHDQFIKQGVEEGPPTLIPLDMIQSYAIRSTVKIANKMYWATIFRKQ</sequence>
<dbReference type="PANTHER" id="PTHR46579">
    <property type="entry name" value="F5/8 TYPE C DOMAIN-CONTAINING PROTEIN-RELATED"/>
    <property type="match status" value="1"/>
</dbReference>
<dbReference type="OrthoDB" id="3239894at2759"/>
<feature type="compositionally biased region" description="Low complexity" evidence="1">
    <location>
        <begin position="63"/>
        <end position="81"/>
    </location>
</feature>
<organism evidence="2 3">
    <name type="scientific">Agrocybe chaxingu</name>
    <dbReference type="NCBI Taxonomy" id="84603"/>
    <lineage>
        <taxon>Eukaryota</taxon>
        <taxon>Fungi</taxon>
        <taxon>Dikarya</taxon>
        <taxon>Basidiomycota</taxon>
        <taxon>Agaricomycotina</taxon>
        <taxon>Agaricomycetes</taxon>
        <taxon>Agaricomycetidae</taxon>
        <taxon>Agaricales</taxon>
        <taxon>Agaricineae</taxon>
        <taxon>Strophariaceae</taxon>
        <taxon>Agrocybe</taxon>
    </lineage>
</organism>
<dbReference type="EMBL" id="JANKHO010001580">
    <property type="protein sequence ID" value="KAJ3500582.1"/>
    <property type="molecule type" value="Genomic_DNA"/>
</dbReference>
<evidence type="ECO:0000256" key="1">
    <source>
        <dbReference type="SAM" id="MobiDB-lite"/>
    </source>
</evidence>
<evidence type="ECO:0000313" key="2">
    <source>
        <dbReference type="EMBL" id="KAJ3500582.1"/>
    </source>
</evidence>
<feature type="compositionally biased region" description="Acidic residues" evidence="1">
    <location>
        <begin position="109"/>
        <end position="129"/>
    </location>
</feature>
<accession>A0A9W8MQY0</accession>
<evidence type="ECO:0000313" key="3">
    <source>
        <dbReference type="Proteomes" id="UP001148786"/>
    </source>
</evidence>
<proteinExistence type="predicted"/>
<keyword evidence="3" id="KW-1185">Reference proteome</keyword>